<feature type="domain" description="LysM" evidence="1">
    <location>
        <begin position="270"/>
        <end position="299"/>
    </location>
</feature>
<dbReference type="InterPro" id="IPR036779">
    <property type="entry name" value="LysM_dom_sf"/>
</dbReference>
<dbReference type="eggNOG" id="COG1388">
    <property type="taxonomic scope" value="Bacteria"/>
</dbReference>
<keyword evidence="3" id="KW-1185">Reference proteome</keyword>
<keyword evidence="2" id="KW-0548">Nucleotidyltransferase</keyword>
<proteinExistence type="predicted"/>
<dbReference type="SMART" id="SM00257">
    <property type="entry name" value="LysM"/>
    <property type="match status" value="4"/>
</dbReference>
<organism evidence="2 3">
    <name type="scientific">Haloplasma contractile SSD-17B</name>
    <dbReference type="NCBI Taxonomy" id="1033810"/>
    <lineage>
        <taxon>Bacteria</taxon>
        <taxon>Bacillati</taxon>
        <taxon>Mycoplasmatota</taxon>
        <taxon>Mollicutes</taxon>
        <taxon>Haloplasmatales</taxon>
        <taxon>Haloplasmataceae</taxon>
        <taxon>Haloplasma</taxon>
    </lineage>
</organism>
<dbReference type="SUPFAM" id="SSF54106">
    <property type="entry name" value="LysM domain"/>
    <property type="match status" value="4"/>
</dbReference>
<dbReference type="STRING" id="1033810.HLPCO_003185"/>
<dbReference type="GO" id="GO:0004810">
    <property type="term" value="F:CCA tRNA nucleotidyltransferase activity"/>
    <property type="evidence" value="ECO:0007669"/>
    <property type="project" value="UniProtKB-EC"/>
</dbReference>
<feature type="domain" description="LysM" evidence="1">
    <location>
        <begin position="214"/>
        <end position="257"/>
    </location>
</feature>
<dbReference type="RefSeq" id="WP_021031219.1">
    <property type="nucleotide sequence ID" value="NZ_AFNU02000030.1"/>
</dbReference>
<accession>U2FI22</accession>
<dbReference type="CDD" id="cd00118">
    <property type="entry name" value="LysM"/>
    <property type="match status" value="4"/>
</dbReference>
<reference evidence="2 3" key="2">
    <citation type="journal article" date="2013" name="PLoS ONE">
        <title>INDIGO - INtegrated Data Warehouse of MIcrobial GenOmes with Examples from the Red Sea Extremophiles.</title>
        <authorList>
            <person name="Alam I."/>
            <person name="Antunes A."/>
            <person name="Kamau A.A."/>
            <person name="Ba Alawi W."/>
            <person name="Kalkatawi M."/>
            <person name="Stingl U."/>
            <person name="Bajic V.B."/>
        </authorList>
    </citation>
    <scope>NUCLEOTIDE SEQUENCE [LARGE SCALE GENOMIC DNA]</scope>
    <source>
        <strain evidence="2 3">SSD-17B</strain>
    </source>
</reference>
<dbReference type="EC" id="2.7.7.72" evidence="2"/>
<reference evidence="2 3" key="1">
    <citation type="journal article" date="2011" name="J. Bacteriol.">
        <title>Genome sequence of Haloplasma contractile, an unusual contractile bacterium from a deep-sea anoxic brine lake.</title>
        <authorList>
            <person name="Antunes A."/>
            <person name="Alam I."/>
            <person name="El Dorry H."/>
            <person name="Siam R."/>
            <person name="Robertson A."/>
            <person name="Bajic V.B."/>
            <person name="Stingl U."/>
        </authorList>
    </citation>
    <scope>NUCLEOTIDE SEQUENCE [LARGE SCALE GENOMIC DNA]</scope>
    <source>
        <strain evidence="2 3">SSD-17B</strain>
    </source>
</reference>
<feature type="non-terminal residue" evidence="2">
    <location>
        <position position="299"/>
    </location>
</feature>
<dbReference type="GO" id="GO:0008932">
    <property type="term" value="F:lytic endotransglycosylase activity"/>
    <property type="evidence" value="ECO:0007669"/>
    <property type="project" value="TreeGrafter"/>
</dbReference>
<dbReference type="PROSITE" id="PS51782">
    <property type="entry name" value="LYSM"/>
    <property type="match status" value="4"/>
</dbReference>
<dbReference type="Pfam" id="PF01476">
    <property type="entry name" value="LysM"/>
    <property type="match status" value="4"/>
</dbReference>
<comment type="caution">
    <text evidence="2">The sequence shown here is derived from an EMBL/GenBank/DDBJ whole genome shotgun (WGS) entry which is preliminary data.</text>
</comment>
<dbReference type="InterPro" id="IPR018392">
    <property type="entry name" value="LysM"/>
</dbReference>
<dbReference type="Proteomes" id="UP000005707">
    <property type="component" value="Unassembled WGS sequence"/>
</dbReference>
<dbReference type="InParanoid" id="U2FI22"/>
<dbReference type="AlphaFoldDB" id="U2FI22"/>
<dbReference type="OrthoDB" id="9813368at2"/>
<dbReference type="Gene3D" id="3.10.350.10">
    <property type="entry name" value="LysM domain"/>
    <property type="match status" value="4"/>
</dbReference>
<name>U2FI22_9MOLU</name>
<dbReference type="PANTHER" id="PTHR33734:SF22">
    <property type="entry name" value="MEMBRANE-BOUND LYTIC MUREIN TRANSGLYCOSYLASE D"/>
    <property type="match status" value="1"/>
</dbReference>
<evidence type="ECO:0000313" key="3">
    <source>
        <dbReference type="Proteomes" id="UP000005707"/>
    </source>
</evidence>
<dbReference type="PANTHER" id="PTHR33734">
    <property type="entry name" value="LYSM DOMAIN-CONTAINING GPI-ANCHORED PROTEIN 2"/>
    <property type="match status" value="1"/>
</dbReference>
<protein>
    <submittedName>
        <fullName evidence="2">D-gamma-glutamyl-meso-diaminopimelic acid endopeptidase CwlS protein</fullName>
        <ecNumber evidence="2">2.7.7.72</ecNumber>
    </submittedName>
</protein>
<evidence type="ECO:0000313" key="2">
    <source>
        <dbReference type="EMBL" id="ERJ10864.1"/>
    </source>
</evidence>
<feature type="domain" description="LysM" evidence="1">
    <location>
        <begin position="158"/>
        <end position="201"/>
    </location>
</feature>
<gene>
    <name evidence="2" type="primary">cwlS</name>
    <name evidence="2" type="ORF">HLPCO_003185</name>
</gene>
<dbReference type="EMBL" id="AFNU02000030">
    <property type="protein sequence ID" value="ERJ10864.1"/>
    <property type="molecule type" value="Genomic_DNA"/>
</dbReference>
<keyword evidence="2" id="KW-0808">Transferase</keyword>
<feature type="domain" description="LysM" evidence="1">
    <location>
        <begin position="103"/>
        <end position="146"/>
    </location>
</feature>
<evidence type="ECO:0000259" key="1">
    <source>
        <dbReference type="PROSITE" id="PS51782"/>
    </source>
</evidence>
<sequence>MNGMYEFKLEQTQNGYDVVLYLQADSEFAKEFNATDDDNNKSHLRSLYESITERFPKLAINTVKVMAGGILLATLPFSTLGADAEAQAATSDTTTAQQQVVNQTYTTQAGDNLWNIANEFNVSVDSLKEANNLTSDTIQIGMQLTIPRQDVSTFHSTIDYTVKSGDNLWSISRAYDVSIDAIRQANNLTTDQLSIGQHLDIPQTITTDQQVVTTSYMVQAGDNLWSISRAYDVSIDAIRQANNLATDQLSIGQHLDIPETITTDQQVATTSYTVQAGDNLWSISRAYNVSIDAIRQANN</sequence>